<dbReference type="InterPro" id="IPR051312">
    <property type="entry name" value="Diverse_Substr_Oxidored"/>
</dbReference>
<dbReference type="GO" id="GO:0071949">
    <property type="term" value="F:FAD binding"/>
    <property type="evidence" value="ECO:0007669"/>
    <property type="project" value="InterPro"/>
</dbReference>
<dbReference type="Gene3D" id="3.30.390.50">
    <property type="entry name" value="CO dehydrogenase flavoprotein, C-terminal domain"/>
    <property type="match status" value="1"/>
</dbReference>
<dbReference type="PANTHER" id="PTHR42659">
    <property type="entry name" value="XANTHINE DEHYDROGENASE SUBUNIT C-RELATED"/>
    <property type="match status" value="1"/>
</dbReference>
<evidence type="ECO:0000313" key="2">
    <source>
        <dbReference type="EMBL" id="PSU50227.1"/>
    </source>
</evidence>
<name>A0A2T3JMI1_9GAMM</name>
<proteinExistence type="predicted"/>
<dbReference type="PROSITE" id="PS51387">
    <property type="entry name" value="FAD_PCMH"/>
    <property type="match status" value="1"/>
</dbReference>
<sequence>MVTVYRPDTLEQALDKLAVGEHTLFSGGTDLMVRHSARPGITPDFKHDVVFLDAIEELQHITPIELESDLGTEAGLQSGLCQSGLCIGAGVSLHDIEINPLVPDVLRQSVANIAAPALRNRATMAGNICNASPAADSLPALYLLDAKLVLSSIHGQREMPIANFITGPGRTCLHQGEVLTHVVIPKADLPVTFYHKVGTRAANALTKLSVAGLAKVEQGKVVDWRVAFGAVGPTVVRSTVLEQKIIGQPVEMLREPLFIENILSGYSKVICPIDDQRSTAQYRHRASLNLLERWLTQLA</sequence>
<accession>A0A2T3JMI1</accession>
<reference evidence="2 3" key="1">
    <citation type="submission" date="2018-01" db="EMBL/GenBank/DDBJ databases">
        <title>Whole genome sequencing of Histamine producing bacteria.</title>
        <authorList>
            <person name="Butler K."/>
        </authorList>
    </citation>
    <scope>NUCLEOTIDE SEQUENCE [LARGE SCALE GENOMIC DNA]</scope>
    <source>
        <strain evidence="2 3">JCM 12947</strain>
    </source>
</reference>
<dbReference type="InterPro" id="IPR036683">
    <property type="entry name" value="CO_DH_flav_C_dom_sf"/>
</dbReference>
<dbReference type="EMBL" id="PYMJ01000004">
    <property type="protein sequence ID" value="PSU50227.1"/>
    <property type="molecule type" value="Genomic_DNA"/>
</dbReference>
<dbReference type="PANTHER" id="PTHR42659:SF9">
    <property type="entry name" value="XANTHINE DEHYDROGENASE FAD-BINDING SUBUNIT XDHB-RELATED"/>
    <property type="match status" value="1"/>
</dbReference>
<comment type="caution">
    <text evidence="2">The sequence shown here is derived from an EMBL/GenBank/DDBJ whole genome shotgun (WGS) entry which is preliminary data.</text>
</comment>
<gene>
    <name evidence="2" type="ORF">C9J12_05720</name>
</gene>
<organism evidence="2 3">
    <name type="scientific">Photobacterium frigidiphilum</name>
    <dbReference type="NCBI Taxonomy" id="264736"/>
    <lineage>
        <taxon>Bacteria</taxon>
        <taxon>Pseudomonadati</taxon>
        <taxon>Pseudomonadota</taxon>
        <taxon>Gammaproteobacteria</taxon>
        <taxon>Vibrionales</taxon>
        <taxon>Vibrionaceae</taxon>
        <taxon>Photobacterium</taxon>
    </lineage>
</organism>
<dbReference type="InterPro" id="IPR002346">
    <property type="entry name" value="Mopterin_DH_FAD-bd"/>
</dbReference>
<dbReference type="Pfam" id="PF00941">
    <property type="entry name" value="FAD_binding_5"/>
    <property type="match status" value="1"/>
</dbReference>
<dbReference type="InterPro" id="IPR016169">
    <property type="entry name" value="FAD-bd_PCMH_sub2"/>
</dbReference>
<dbReference type="OrthoDB" id="9775084at2"/>
<dbReference type="InterPro" id="IPR016166">
    <property type="entry name" value="FAD-bd_PCMH"/>
</dbReference>
<feature type="domain" description="FAD-binding PCMH-type" evidence="1">
    <location>
        <begin position="1"/>
        <end position="189"/>
    </location>
</feature>
<dbReference type="Proteomes" id="UP000240987">
    <property type="component" value="Unassembled WGS sequence"/>
</dbReference>
<dbReference type="SUPFAM" id="SSF56176">
    <property type="entry name" value="FAD-binding/transporter-associated domain-like"/>
    <property type="match status" value="1"/>
</dbReference>
<dbReference type="GO" id="GO:0016491">
    <property type="term" value="F:oxidoreductase activity"/>
    <property type="evidence" value="ECO:0007669"/>
    <property type="project" value="InterPro"/>
</dbReference>
<evidence type="ECO:0000259" key="1">
    <source>
        <dbReference type="PROSITE" id="PS51387"/>
    </source>
</evidence>
<dbReference type="Pfam" id="PF03450">
    <property type="entry name" value="CO_deh_flav_C"/>
    <property type="match status" value="1"/>
</dbReference>
<dbReference type="AlphaFoldDB" id="A0A2T3JMI1"/>
<evidence type="ECO:0000313" key="3">
    <source>
        <dbReference type="Proteomes" id="UP000240987"/>
    </source>
</evidence>
<protein>
    <submittedName>
        <fullName evidence="2">Dehydrogenase</fullName>
    </submittedName>
</protein>
<dbReference type="SMART" id="SM01092">
    <property type="entry name" value="CO_deh_flav_C"/>
    <property type="match status" value="1"/>
</dbReference>
<dbReference type="InterPro" id="IPR036318">
    <property type="entry name" value="FAD-bd_PCMH-like_sf"/>
</dbReference>
<keyword evidence="3" id="KW-1185">Reference proteome</keyword>
<dbReference type="InterPro" id="IPR005107">
    <property type="entry name" value="CO_DH_flav_C"/>
</dbReference>
<dbReference type="RefSeq" id="WP_107241840.1">
    <property type="nucleotide sequence ID" value="NZ_PYMJ01000004.1"/>
</dbReference>
<dbReference type="SUPFAM" id="SSF55447">
    <property type="entry name" value="CO dehydrogenase flavoprotein C-terminal domain-like"/>
    <property type="match status" value="1"/>
</dbReference>
<dbReference type="Gene3D" id="3.30.465.10">
    <property type="match status" value="1"/>
</dbReference>